<feature type="transmembrane region" description="Helical" evidence="10">
    <location>
        <begin position="932"/>
        <end position="950"/>
    </location>
</feature>
<feature type="transmembrane region" description="Helical" evidence="10">
    <location>
        <begin position="1044"/>
        <end position="1065"/>
    </location>
</feature>
<keyword evidence="3 10" id="KW-0812">Transmembrane</keyword>
<sequence length="1344" mass="149150">MTRKDHPSDRLQTGIEVPPTFSKKKKGKTKELPIVDDDYEDTAVNYEPSCLDKFFNVLLCRFDLANQKLEARPVSVFGLFRYANTADYALLIVGVICSILSGASLPVLAIINGRIANVLMVVDHRSDEFRRAGYENVYIFIGVGCFTLIVNYAQYMCFQTVCVRVISKLRHNYLKAILRQNAGWFDKNHSGTLTTRLNDNIERIREGIGDKLGLLLRAAAMLAVAIAVAFSYEWRLALMMLGVSPATCIVMSVLAQRMGAITQRELQGVAKAGAIAEESVLGVRTVQAFNGQETIVKRYEEALSHGKKFGIQKSVWSGVLGGLFFFILYAFLGSGLLYGGWLLKVGIFTNPGEIFTVIFSMLLGAYFLGLVSPHLMVLLSARVAAGSIYSTIDRRPKIDVYSEEGRRLKDEDVEGRVEFKGVHFRYPTRKEAKVLNGLNLVIEPGQTVALVGHSGCGKSTSVGLLTRLYECEAGEVLLDGADVKSLNIQWLRNVVGIVQQEPILFNDTIEENLKFGFPECSRERMVEVCKMANAHDFIMKLPKGYETRIGEGGVQLSGGQKQRIAIARTLARDPKVLLLDEATSALDAQSESIVQEALNNASRGRSTIVIAHRLSTVRDADKIVVFEKGQIAEQGTHRELFELGGRYADLVKAQQFQPETIEEEDEDQEIDLERDERQEGVYKAVPIQYPHESVQYDEVPFDDITPAGRRESFTGSNFGRESFVRGSTRGAVSSVRSSFASAIMLSAEHEAFAHQVEKEMADDGKIKAGLFTVYRHAEGNYTLIVICFFLNLVRSLQLPALALIMPESFRAFIMPPDDMVHQLVKVCIIFSAVGLGIVLFQALSTVLCGIISERLTLSFRVRALRNILYQDAAYFDNPQHTAGKLITRLATDAPNVKALIDSRMLQVVYCVASLLTEIIICFIYSWQIAIVGTGLAFLLGIMQIVLAHFIQKRNMDLIKNDEAGRTAIEIIENVRTIQLLTREGVFYERYEQCSKGQKWNEMGRAWLEAANYSISQTFQYFMTAVTYALGIHVISMGQKSPDHVFQGIVAMMMAAVAVMDGAAYFPEFVKARTASGMLFSMIFRKPKTGDSSVGEKMNLQGNIHFKHVKFTYPQRPRQPVMTDLNFNANRGQTVALVGPSGSGKSTVISMIERFYDPTGGAVLFDGRDLKELSLDHFRTQVALVGQEPRLFAGTIKENICFGLGDTVSGAEVDKAVELANAKRFLSNLPQGLDTEVGEKGTQMSGGQKQRIAIARALVRNPKILLLDEATSALDSESERAVQQALDNAREGRTCITIAHRLSSIQNSDLILFIENGKVRESGNHSSLMAKKGKYYDLIKKQDLN</sequence>
<evidence type="ECO:0000256" key="6">
    <source>
        <dbReference type="ARBA" id="ARBA00022840"/>
    </source>
</evidence>
<dbReference type="InterPro" id="IPR017871">
    <property type="entry name" value="ABC_transporter-like_CS"/>
</dbReference>
<evidence type="ECO:0000256" key="10">
    <source>
        <dbReference type="SAM" id="Phobius"/>
    </source>
</evidence>
<feature type="transmembrane region" description="Helical" evidence="10">
    <location>
        <begin position="88"/>
        <end position="111"/>
    </location>
</feature>
<feature type="region of interest" description="Disordered" evidence="9">
    <location>
        <begin position="1"/>
        <end position="27"/>
    </location>
</feature>
<dbReference type="Gene3D" id="3.40.50.300">
    <property type="entry name" value="P-loop containing nucleotide triphosphate hydrolases"/>
    <property type="match status" value="2"/>
</dbReference>
<dbReference type="SUPFAM" id="SSF90123">
    <property type="entry name" value="ABC transporter transmembrane region"/>
    <property type="match status" value="2"/>
</dbReference>
<dbReference type="EMBL" id="JAUCMV010000005">
    <property type="protein sequence ID" value="KAK0395276.1"/>
    <property type="molecule type" value="Genomic_DNA"/>
</dbReference>
<feature type="transmembrane region" description="Helical" evidence="10">
    <location>
        <begin position="1020"/>
        <end position="1038"/>
    </location>
</feature>
<comment type="caution">
    <text evidence="13">The sequence shown here is derived from an EMBL/GenBank/DDBJ whole genome shotgun (WGS) entry which is preliminary data.</text>
</comment>
<feature type="transmembrane region" description="Helical" evidence="10">
    <location>
        <begin position="823"/>
        <end position="852"/>
    </location>
</feature>
<dbReference type="InterPro" id="IPR003439">
    <property type="entry name" value="ABC_transporter-like_ATP-bd"/>
</dbReference>
<dbReference type="GO" id="GO:0005524">
    <property type="term" value="F:ATP binding"/>
    <property type="evidence" value="ECO:0007669"/>
    <property type="project" value="UniProtKB-KW"/>
</dbReference>
<evidence type="ECO:0000256" key="4">
    <source>
        <dbReference type="ARBA" id="ARBA00022737"/>
    </source>
</evidence>
<dbReference type="PROSITE" id="PS00211">
    <property type="entry name" value="ABC_TRANSPORTER_1"/>
    <property type="match status" value="2"/>
</dbReference>
<dbReference type="Pfam" id="PF00005">
    <property type="entry name" value="ABC_tran"/>
    <property type="match status" value="2"/>
</dbReference>
<evidence type="ECO:0000256" key="9">
    <source>
        <dbReference type="SAM" id="MobiDB-lite"/>
    </source>
</evidence>
<comment type="subcellular location">
    <subcellularLocation>
        <location evidence="1">Membrane</location>
        <topology evidence="1">Multi-pass membrane protein</topology>
    </subcellularLocation>
</comment>
<dbReference type="GO" id="GO:0009636">
    <property type="term" value="P:response to toxic substance"/>
    <property type="evidence" value="ECO:0007669"/>
    <property type="project" value="UniProtKB-ARBA"/>
</dbReference>
<keyword evidence="7 10" id="KW-1133">Transmembrane helix</keyword>
<dbReference type="SMART" id="SM00382">
    <property type="entry name" value="AAA"/>
    <property type="match status" value="2"/>
</dbReference>
<proteinExistence type="inferred from homology"/>
<evidence type="ECO:0000259" key="11">
    <source>
        <dbReference type="PROSITE" id="PS50893"/>
    </source>
</evidence>
<dbReference type="PROSITE" id="PS50893">
    <property type="entry name" value="ABC_TRANSPORTER_2"/>
    <property type="match status" value="2"/>
</dbReference>
<dbReference type="FunFam" id="3.40.50.300:FF:001370">
    <property type="entry name" value="p-GlycoProtein related"/>
    <property type="match status" value="2"/>
</dbReference>
<name>A0AA39GY66_9BILA</name>
<keyword evidence="4" id="KW-0677">Repeat</keyword>
<dbReference type="GO" id="GO:0090374">
    <property type="term" value="P:oligopeptide export from mitochondrion"/>
    <property type="evidence" value="ECO:0007669"/>
    <property type="project" value="TreeGrafter"/>
</dbReference>
<keyword evidence="5" id="KW-0547">Nucleotide-binding</keyword>
<feature type="transmembrane region" description="Helical" evidence="10">
    <location>
        <begin position="212"/>
        <end position="230"/>
    </location>
</feature>
<feature type="transmembrane region" description="Helical" evidence="10">
    <location>
        <begin position="236"/>
        <end position="255"/>
    </location>
</feature>
<evidence type="ECO:0000259" key="12">
    <source>
        <dbReference type="PROSITE" id="PS50929"/>
    </source>
</evidence>
<dbReference type="FunFam" id="1.20.1560.10:FF:000087">
    <property type="entry name" value="p-GlycoProtein related"/>
    <property type="match status" value="1"/>
</dbReference>
<feature type="transmembrane region" description="Helical" evidence="10">
    <location>
        <begin position="781"/>
        <end position="803"/>
    </location>
</feature>
<dbReference type="PANTHER" id="PTHR43394">
    <property type="entry name" value="ATP-DEPENDENT PERMEASE MDL1, MITOCHONDRIAL"/>
    <property type="match status" value="1"/>
</dbReference>
<dbReference type="InterPro" id="IPR003593">
    <property type="entry name" value="AAA+_ATPase"/>
</dbReference>
<dbReference type="InterPro" id="IPR027417">
    <property type="entry name" value="P-loop_NTPase"/>
</dbReference>
<protein>
    <submittedName>
        <fullName evidence="13">Uncharacterized protein</fullName>
    </submittedName>
</protein>
<dbReference type="SUPFAM" id="SSF52540">
    <property type="entry name" value="P-loop containing nucleoside triphosphate hydrolases"/>
    <property type="match status" value="2"/>
</dbReference>
<evidence type="ECO:0000313" key="13">
    <source>
        <dbReference type="EMBL" id="KAK0395276.1"/>
    </source>
</evidence>
<dbReference type="CDD" id="cd18578">
    <property type="entry name" value="ABC_6TM_Pgp_ABCB1_D2_like"/>
    <property type="match status" value="1"/>
</dbReference>
<dbReference type="GO" id="GO:0005743">
    <property type="term" value="C:mitochondrial inner membrane"/>
    <property type="evidence" value="ECO:0007669"/>
    <property type="project" value="TreeGrafter"/>
</dbReference>
<dbReference type="Pfam" id="PF00664">
    <property type="entry name" value="ABC_membrane"/>
    <property type="match status" value="2"/>
</dbReference>
<evidence type="ECO:0000256" key="2">
    <source>
        <dbReference type="ARBA" id="ARBA00007577"/>
    </source>
</evidence>
<evidence type="ECO:0000313" key="14">
    <source>
        <dbReference type="Proteomes" id="UP001175271"/>
    </source>
</evidence>
<evidence type="ECO:0000256" key="8">
    <source>
        <dbReference type="ARBA" id="ARBA00023136"/>
    </source>
</evidence>
<feature type="transmembrane region" description="Helical" evidence="10">
    <location>
        <begin position="354"/>
        <end position="379"/>
    </location>
</feature>
<dbReference type="Gene3D" id="1.20.1560.10">
    <property type="entry name" value="ABC transporter type 1, transmembrane domain"/>
    <property type="match status" value="2"/>
</dbReference>
<dbReference type="PROSITE" id="PS50929">
    <property type="entry name" value="ABC_TM1F"/>
    <property type="match status" value="2"/>
</dbReference>
<feature type="domain" description="ABC transmembrane type-1" evidence="12">
    <location>
        <begin position="92"/>
        <end position="380"/>
    </location>
</feature>
<dbReference type="InterPro" id="IPR011527">
    <property type="entry name" value="ABC1_TM_dom"/>
</dbReference>
<organism evidence="13 14">
    <name type="scientific">Steinernema hermaphroditum</name>
    <dbReference type="NCBI Taxonomy" id="289476"/>
    <lineage>
        <taxon>Eukaryota</taxon>
        <taxon>Metazoa</taxon>
        <taxon>Ecdysozoa</taxon>
        <taxon>Nematoda</taxon>
        <taxon>Chromadorea</taxon>
        <taxon>Rhabditida</taxon>
        <taxon>Tylenchina</taxon>
        <taxon>Panagrolaimomorpha</taxon>
        <taxon>Strongyloidoidea</taxon>
        <taxon>Steinernematidae</taxon>
        <taxon>Steinernema</taxon>
    </lineage>
</organism>
<evidence type="ECO:0000256" key="3">
    <source>
        <dbReference type="ARBA" id="ARBA00022692"/>
    </source>
</evidence>
<feature type="transmembrane region" description="Helical" evidence="10">
    <location>
        <begin position="907"/>
        <end position="926"/>
    </location>
</feature>
<keyword evidence="8 10" id="KW-0472">Membrane</keyword>
<feature type="domain" description="ABC transmembrane type-1" evidence="12">
    <location>
        <begin position="785"/>
        <end position="1070"/>
    </location>
</feature>
<dbReference type="CDD" id="cd03249">
    <property type="entry name" value="ABC_MTABC3_MDL1_MDL2"/>
    <property type="match status" value="2"/>
</dbReference>
<dbReference type="InterPro" id="IPR039421">
    <property type="entry name" value="Type_1_exporter"/>
</dbReference>
<evidence type="ECO:0000256" key="5">
    <source>
        <dbReference type="ARBA" id="ARBA00022741"/>
    </source>
</evidence>
<evidence type="ECO:0000256" key="1">
    <source>
        <dbReference type="ARBA" id="ARBA00004141"/>
    </source>
</evidence>
<feature type="domain" description="ABC transporter" evidence="11">
    <location>
        <begin position="1103"/>
        <end position="1340"/>
    </location>
</feature>
<feature type="transmembrane region" description="Helical" evidence="10">
    <location>
        <begin position="315"/>
        <end position="342"/>
    </location>
</feature>
<keyword evidence="14" id="KW-1185">Reference proteome</keyword>
<evidence type="ECO:0000256" key="7">
    <source>
        <dbReference type="ARBA" id="ARBA00022989"/>
    </source>
</evidence>
<keyword evidence="6" id="KW-0067">ATP-binding</keyword>
<dbReference type="GO" id="GO:0016887">
    <property type="term" value="F:ATP hydrolysis activity"/>
    <property type="evidence" value="ECO:0007669"/>
    <property type="project" value="InterPro"/>
</dbReference>
<dbReference type="GO" id="GO:0015421">
    <property type="term" value="F:ABC-type oligopeptide transporter activity"/>
    <property type="evidence" value="ECO:0007669"/>
    <property type="project" value="TreeGrafter"/>
</dbReference>
<dbReference type="PANTHER" id="PTHR43394:SF27">
    <property type="entry name" value="ATP-DEPENDENT TRANSLOCASE ABCB1-LIKE"/>
    <property type="match status" value="1"/>
</dbReference>
<accession>A0AA39GY66</accession>
<feature type="domain" description="ABC transporter" evidence="11">
    <location>
        <begin position="417"/>
        <end position="653"/>
    </location>
</feature>
<dbReference type="Proteomes" id="UP001175271">
    <property type="component" value="Unassembled WGS sequence"/>
</dbReference>
<comment type="similarity">
    <text evidence="2">Belongs to the ABC transporter superfamily. ABCB family. Multidrug resistance exporter (TC 3.A.1.201) subfamily.</text>
</comment>
<dbReference type="CDD" id="cd18577">
    <property type="entry name" value="ABC_6TM_Pgp_ABCB1_D1_like"/>
    <property type="match status" value="1"/>
</dbReference>
<gene>
    <name evidence="13" type="ORF">QR680_001199</name>
</gene>
<dbReference type="InterPro" id="IPR036640">
    <property type="entry name" value="ABC1_TM_sf"/>
</dbReference>
<reference evidence="13" key="1">
    <citation type="submission" date="2023-06" db="EMBL/GenBank/DDBJ databases">
        <title>Genomic analysis of the entomopathogenic nematode Steinernema hermaphroditum.</title>
        <authorList>
            <person name="Schwarz E.M."/>
            <person name="Heppert J.K."/>
            <person name="Baniya A."/>
            <person name="Schwartz H.T."/>
            <person name="Tan C.-H."/>
            <person name="Antoshechkin I."/>
            <person name="Sternberg P.W."/>
            <person name="Goodrich-Blair H."/>
            <person name="Dillman A.R."/>
        </authorList>
    </citation>
    <scope>NUCLEOTIDE SEQUENCE</scope>
    <source>
        <strain evidence="13">PS9179</strain>
        <tissue evidence="13">Whole animal</tissue>
    </source>
</reference>
<feature type="transmembrane region" description="Helical" evidence="10">
    <location>
        <begin position="137"/>
        <end position="158"/>
    </location>
</feature>